<accession>A0A8H9L9Q7</accession>
<dbReference type="EMBL" id="BMQG01000011">
    <property type="protein sequence ID" value="GGM51982.1"/>
    <property type="molecule type" value="Genomic_DNA"/>
</dbReference>
<dbReference type="CDD" id="cd17267">
    <property type="entry name" value="RMtype1_S_EcoAO83I-TRD1-CR1_like"/>
    <property type="match status" value="1"/>
</dbReference>
<dbReference type="GO" id="GO:0009307">
    <property type="term" value="P:DNA restriction-modification system"/>
    <property type="evidence" value="ECO:0007669"/>
    <property type="project" value="UniProtKB-KW"/>
</dbReference>
<sequence>MRRMASDWKIVNLGEILTLQRGHDLPSQKRLSGSVPVISSSGITDYHNEPAAQGPGVITGRYGTIGEVFYSEADYWPLNTTLYVKDFKGNNPKYIYYLLKTIDFHQFNDKSSVPGVNRNHAHLAMVKVADTRTQNRIAEILSSLDDKIALNRQMNRTLEQMARALFKSWFIDFDPVHAKQRGEQPAGMDAETAALFPDRFVEIDGKEVPEGWDYCKASEIAVIKIGKTPPRNEPEWFSQERGGEVWISIRDMGRPGIFISDSSEYLTRESVDRFNINMAPVGSVLLSFKLTLGRVKIVTKNSYTNEAIAQFNFPRESYSHYFYFLLLSYDYSALGSTSSIATAVNSKIIRDMPILRPSASIIDAFSVAIENIMGLSRIKEEEINHLEQMRDSLLPRLLSGELDVSDWENAVEVPQGAPA</sequence>
<comment type="caution">
    <text evidence="5">The sequence shown here is derived from an EMBL/GenBank/DDBJ whole genome shotgun (WGS) entry which is preliminary data.</text>
</comment>
<comment type="similarity">
    <text evidence="1">Belongs to the type-I restriction system S methylase family.</text>
</comment>
<dbReference type="InterPro" id="IPR052021">
    <property type="entry name" value="Type-I_RS_S_subunit"/>
</dbReference>
<organism evidence="5 6">
    <name type="scientific">Deinococcus arenae</name>
    <dbReference type="NCBI Taxonomy" id="1452751"/>
    <lineage>
        <taxon>Bacteria</taxon>
        <taxon>Thermotogati</taxon>
        <taxon>Deinococcota</taxon>
        <taxon>Deinococci</taxon>
        <taxon>Deinococcales</taxon>
        <taxon>Deinococcaceae</taxon>
        <taxon>Deinococcus</taxon>
    </lineage>
</organism>
<dbReference type="CDD" id="cd17244">
    <property type="entry name" value="RMtype1_S_Apa101655I-TRD2-CR2_like"/>
    <property type="match status" value="1"/>
</dbReference>
<evidence type="ECO:0000313" key="6">
    <source>
        <dbReference type="Proteomes" id="UP000600547"/>
    </source>
</evidence>
<keyword evidence="3" id="KW-0238">DNA-binding</keyword>
<keyword evidence="2" id="KW-0680">Restriction system</keyword>
<dbReference type="GO" id="GO:0003677">
    <property type="term" value="F:DNA binding"/>
    <property type="evidence" value="ECO:0007669"/>
    <property type="project" value="UniProtKB-KW"/>
</dbReference>
<proteinExistence type="inferred from homology"/>
<feature type="domain" description="Type I restriction modification DNA specificity" evidence="4">
    <location>
        <begin position="6"/>
        <end position="160"/>
    </location>
</feature>
<dbReference type="SUPFAM" id="SSF116734">
    <property type="entry name" value="DNA methylase specificity domain"/>
    <property type="match status" value="2"/>
</dbReference>
<keyword evidence="6" id="KW-1185">Reference proteome</keyword>
<evidence type="ECO:0000256" key="3">
    <source>
        <dbReference type="ARBA" id="ARBA00023125"/>
    </source>
</evidence>
<feature type="domain" description="Type I restriction modification DNA specificity" evidence="4">
    <location>
        <begin position="209"/>
        <end position="359"/>
    </location>
</feature>
<dbReference type="Gene3D" id="1.10.287.1120">
    <property type="entry name" value="Bipartite methylase S protein"/>
    <property type="match status" value="1"/>
</dbReference>
<dbReference type="Gene3D" id="3.90.220.20">
    <property type="entry name" value="DNA methylase specificity domains"/>
    <property type="match status" value="2"/>
</dbReference>
<dbReference type="PANTHER" id="PTHR30408">
    <property type="entry name" value="TYPE-1 RESTRICTION ENZYME ECOKI SPECIFICITY PROTEIN"/>
    <property type="match status" value="1"/>
</dbReference>
<protein>
    <submittedName>
        <fullName evidence="5">Type I restriction-modification system subunit S</fullName>
    </submittedName>
</protein>
<dbReference type="PANTHER" id="PTHR30408:SF13">
    <property type="entry name" value="TYPE I RESTRICTION ENZYME HINDI SPECIFICITY SUBUNIT"/>
    <property type="match status" value="1"/>
</dbReference>
<dbReference type="InterPro" id="IPR000055">
    <property type="entry name" value="Restrct_endonuc_typeI_TRD"/>
</dbReference>
<evidence type="ECO:0000256" key="1">
    <source>
        <dbReference type="ARBA" id="ARBA00010923"/>
    </source>
</evidence>
<dbReference type="Proteomes" id="UP000600547">
    <property type="component" value="Unassembled WGS sequence"/>
</dbReference>
<gene>
    <name evidence="5" type="ORF">GCM10008956_30060</name>
</gene>
<dbReference type="Pfam" id="PF01420">
    <property type="entry name" value="Methylase_S"/>
    <property type="match status" value="2"/>
</dbReference>
<evidence type="ECO:0000313" key="5">
    <source>
        <dbReference type="EMBL" id="GGM51982.1"/>
    </source>
</evidence>
<dbReference type="AlphaFoldDB" id="A0A8H9L9Q7"/>
<evidence type="ECO:0000259" key="4">
    <source>
        <dbReference type="Pfam" id="PF01420"/>
    </source>
</evidence>
<reference evidence="6" key="1">
    <citation type="journal article" date="2019" name="Int. J. Syst. Evol. Microbiol.">
        <title>The Global Catalogue of Microorganisms (GCM) 10K type strain sequencing project: providing services to taxonomists for standard genome sequencing and annotation.</title>
        <authorList>
            <consortium name="The Broad Institute Genomics Platform"/>
            <consortium name="The Broad Institute Genome Sequencing Center for Infectious Disease"/>
            <person name="Wu L."/>
            <person name="Ma J."/>
        </authorList>
    </citation>
    <scope>NUCLEOTIDE SEQUENCE [LARGE SCALE GENOMIC DNA]</scope>
    <source>
        <strain evidence="6">JCM 31047</strain>
    </source>
</reference>
<name>A0A8H9L9Q7_9DEIO</name>
<evidence type="ECO:0000256" key="2">
    <source>
        <dbReference type="ARBA" id="ARBA00022747"/>
    </source>
</evidence>
<dbReference type="InterPro" id="IPR044946">
    <property type="entry name" value="Restrct_endonuc_typeI_TRD_sf"/>
</dbReference>